<keyword evidence="1" id="KW-0732">Signal</keyword>
<dbReference type="OrthoDB" id="550575at2759"/>
<dbReference type="InterPro" id="IPR032675">
    <property type="entry name" value="LRR_dom_sf"/>
</dbReference>
<organism evidence="2 3">
    <name type="scientific">Diversispora epigaea</name>
    <dbReference type="NCBI Taxonomy" id="1348612"/>
    <lineage>
        <taxon>Eukaryota</taxon>
        <taxon>Fungi</taxon>
        <taxon>Fungi incertae sedis</taxon>
        <taxon>Mucoromycota</taxon>
        <taxon>Glomeromycotina</taxon>
        <taxon>Glomeromycetes</taxon>
        <taxon>Diversisporales</taxon>
        <taxon>Diversisporaceae</taxon>
        <taxon>Diversispora</taxon>
    </lineage>
</organism>
<dbReference type="SMART" id="SM00367">
    <property type="entry name" value="LRR_CC"/>
    <property type="match status" value="3"/>
</dbReference>
<dbReference type="Gene3D" id="3.80.10.10">
    <property type="entry name" value="Ribonuclease Inhibitor"/>
    <property type="match status" value="2"/>
</dbReference>
<sequence>MRPTHFALFHTNILFLTISRFCHQDDIFKCLLVNSSWTKIVVRVLWNAPIWRTKKSYQKFLSSLIKPKTKYSYGEFVEKLIFTTHPTISSFPFTIQSLDLISERCVNTKFLVFDCQKSISLDYNDHFPPEVLSMFLTRCSKLIYLKGPRFTTVDWMISALRPIQQGSCPNLKSLIMSWDWRDSSLNNLLHDIGSRCQQITTLNITTDINDQRTAKIIVDSFPLLEKFSCLTINYLSLRVIINGCRHLNFMKFEFSPELNDDWALTLANSFPSLNSFILIRGWLNLPKFFKAWAINQKKLRHIEFLDYSHLSFEMLQPIIQLCTNLESIKLGNCDRITDSSITYLAKHRGRNLKYLSLHYANEITDIGINSISEHCRFLQTLNIFECPKITADSIINIIKRCRFLVELSGNYSVTMISPIIKSIISIGSPKLEIFSHSLLSLNISQIIRTVNSSTLEKLGRNLPKLRKFDIRYPIKGINPKKFMKAFLNFPQLEKLCIVPPPNLKRKHIKILESHPRLKEIWFLTHENSKVEQYVRERSNANVIGVHIILGILYSEEEL</sequence>
<comment type="caution">
    <text evidence="2">The sequence shown here is derived from an EMBL/GenBank/DDBJ whole genome shotgun (WGS) entry which is preliminary data.</text>
</comment>
<proteinExistence type="predicted"/>
<protein>
    <recommendedName>
        <fullName evidence="4">F-box domain-containing protein</fullName>
    </recommendedName>
</protein>
<dbReference type="InterPro" id="IPR006553">
    <property type="entry name" value="Leu-rich_rpt_Cys-con_subtyp"/>
</dbReference>
<feature type="signal peptide" evidence="1">
    <location>
        <begin position="1"/>
        <end position="24"/>
    </location>
</feature>
<accession>A0A397JM55</accession>
<dbReference type="PANTHER" id="PTHR13318:SF247">
    <property type="entry name" value="GH16156P"/>
    <property type="match status" value="1"/>
</dbReference>
<dbReference type="Proteomes" id="UP000266861">
    <property type="component" value="Unassembled WGS sequence"/>
</dbReference>
<evidence type="ECO:0008006" key="4">
    <source>
        <dbReference type="Google" id="ProtNLM"/>
    </source>
</evidence>
<dbReference type="AlphaFoldDB" id="A0A397JM55"/>
<keyword evidence="3" id="KW-1185">Reference proteome</keyword>
<dbReference type="EMBL" id="PQFF01000012">
    <property type="protein sequence ID" value="RHZ89439.1"/>
    <property type="molecule type" value="Genomic_DNA"/>
</dbReference>
<dbReference type="GO" id="GO:0019005">
    <property type="term" value="C:SCF ubiquitin ligase complex"/>
    <property type="evidence" value="ECO:0007669"/>
    <property type="project" value="TreeGrafter"/>
</dbReference>
<dbReference type="GO" id="GO:0031146">
    <property type="term" value="P:SCF-dependent proteasomal ubiquitin-dependent protein catabolic process"/>
    <property type="evidence" value="ECO:0007669"/>
    <property type="project" value="TreeGrafter"/>
</dbReference>
<evidence type="ECO:0000256" key="1">
    <source>
        <dbReference type="SAM" id="SignalP"/>
    </source>
</evidence>
<evidence type="ECO:0000313" key="3">
    <source>
        <dbReference type="Proteomes" id="UP000266861"/>
    </source>
</evidence>
<name>A0A397JM55_9GLOM</name>
<evidence type="ECO:0000313" key="2">
    <source>
        <dbReference type="EMBL" id="RHZ89439.1"/>
    </source>
</evidence>
<reference evidence="2 3" key="1">
    <citation type="submission" date="2018-08" db="EMBL/GenBank/DDBJ databases">
        <title>Genome and evolution of the arbuscular mycorrhizal fungus Diversispora epigaea (formerly Glomus versiforme) and its bacterial endosymbionts.</title>
        <authorList>
            <person name="Sun X."/>
            <person name="Fei Z."/>
            <person name="Harrison M."/>
        </authorList>
    </citation>
    <scope>NUCLEOTIDE SEQUENCE [LARGE SCALE GENOMIC DNA]</scope>
    <source>
        <strain evidence="2 3">IT104</strain>
    </source>
</reference>
<dbReference type="PANTHER" id="PTHR13318">
    <property type="entry name" value="PARTNER OF PAIRED, ISOFORM B-RELATED"/>
    <property type="match status" value="1"/>
</dbReference>
<gene>
    <name evidence="2" type="ORF">Glove_14g37</name>
</gene>
<feature type="chain" id="PRO_5017271882" description="F-box domain-containing protein" evidence="1">
    <location>
        <begin position="25"/>
        <end position="558"/>
    </location>
</feature>
<dbReference type="SUPFAM" id="SSF52047">
    <property type="entry name" value="RNI-like"/>
    <property type="match status" value="1"/>
</dbReference>